<dbReference type="RefSeq" id="WP_035075132.1">
    <property type="nucleotide sequence ID" value="NZ_JMIH01000022.1"/>
</dbReference>
<dbReference type="PANTHER" id="PTHR42852:SF6">
    <property type="entry name" value="THIOL:DISULFIDE INTERCHANGE PROTEIN DSBE"/>
    <property type="match status" value="1"/>
</dbReference>
<keyword evidence="5" id="KW-0732">Signal</keyword>
<dbReference type="InterPro" id="IPR013766">
    <property type="entry name" value="Thioredoxin_domain"/>
</dbReference>
<dbReference type="SUPFAM" id="SSF52833">
    <property type="entry name" value="Thioredoxin-like"/>
    <property type="match status" value="1"/>
</dbReference>
<feature type="chain" id="PRO_5001695518" description="Thioredoxin domain-containing protein" evidence="5">
    <location>
        <begin position="22"/>
        <end position="191"/>
    </location>
</feature>
<dbReference type="eggNOG" id="COG0526">
    <property type="taxonomic scope" value="Bacteria"/>
</dbReference>
<organism evidence="7 8">
    <name type="scientific">Anditalea andensis</name>
    <dbReference type="NCBI Taxonomy" id="1048983"/>
    <lineage>
        <taxon>Bacteria</taxon>
        <taxon>Pseudomonadati</taxon>
        <taxon>Bacteroidota</taxon>
        <taxon>Cytophagia</taxon>
        <taxon>Cytophagales</taxon>
        <taxon>Cytophagaceae</taxon>
        <taxon>Anditalea</taxon>
    </lineage>
</organism>
<feature type="signal peptide" evidence="5">
    <location>
        <begin position="1"/>
        <end position="21"/>
    </location>
</feature>
<evidence type="ECO:0000313" key="8">
    <source>
        <dbReference type="Proteomes" id="UP000027821"/>
    </source>
</evidence>
<keyword evidence="2" id="KW-0201">Cytochrome c-type biogenesis</keyword>
<name>A0A074KYJ9_9BACT</name>
<dbReference type="PANTHER" id="PTHR42852">
    <property type="entry name" value="THIOL:DISULFIDE INTERCHANGE PROTEIN DSBE"/>
    <property type="match status" value="1"/>
</dbReference>
<dbReference type="InterPro" id="IPR036249">
    <property type="entry name" value="Thioredoxin-like_sf"/>
</dbReference>
<evidence type="ECO:0000313" key="7">
    <source>
        <dbReference type="EMBL" id="KEO73300.1"/>
    </source>
</evidence>
<dbReference type="Pfam" id="PF08534">
    <property type="entry name" value="Redoxin"/>
    <property type="match status" value="1"/>
</dbReference>
<evidence type="ECO:0000259" key="6">
    <source>
        <dbReference type="PROSITE" id="PS51352"/>
    </source>
</evidence>
<sequence>MKNIFILAILICCMISEQALSQSVPKDLEEKIASMTTVENGKTVPLGYFINNIGEKYSFGDFQGKLIVVDFWASWCGPCIQQTPYFEALSKRFAEDEVVFLKISIDEQQSFWQKYISDRNWVKGSYWMGTDEQNPIYPFVYTEYEEKNFKGIVTAVPRYVIISKDGTILNNQAIHPSHPRLQREIKNYLKN</sequence>
<dbReference type="GO" id="GO:0016491">
    <property type="term" value="F:oxidoreductase activity"/>
    <property type="evidence" value="ECO:0007669"/>
    <property type="project" value="InterPro"/>
</dbReference>
<evidence type="ECO:0000256" key="1">
    <source>
        <dbReference type="ARBA" id="ARBA00004196"/>
    </source>
</evidence>
<proteinExistence type="predicted"/>
<dbReference type="CDD" id="cd02966">
    <property type="entry name" value="TlpA_like_family"/>
    <property type="match status" value="1"/>
</dbReference>
<evidence type="ECO:0000256" key="5">
    <source>
        <dbReference type="SAM" id="SignalP"/>
    </source>
</evidence>
<keyword evidence="4" id="KW-0676">Redox-active center</keyword>
<feature type="domain" description="Thioredoxin" evidence="6">
    <location>
        <begin position="13"/>
        <end position="191"/>
    </location>
</feature>
<protein>
    <recommendedName>
        <fullName evidence="6">Thioredoxin domain-containing protein</fullName>
    </recommendedName>
</protein>
<evidence type="ECO:0000256" key="4">
    <source>
        <dbReference type="ARBA" id="ARBA00023284"/>
    </source>
</evidence>
<dbReference type="AlphaFoldDB" id="A0A074KYJ9"/>
<accession>A0A074KYJ9</accession>
<keyword evidence="3" id="KW-1015">Disulfide bond</keyword>
<comment type="subcellular location">
    <subcellularLocation>
        <location evidence="1">Cell envelope</location>
    </subcellularLocation>
</comment>
<evidence type="ECO:0000256" key="3">
    <source>
        <dbReference type="ARBA" id="ARBA00023157"/>
    </source>
</evidence>
<dbReference type="InterPro" id="IPR050553">
    <property type="entry name" value="Thioredoxin_ResA/DsbE_sf"/>
</dbReference>
<dbReference type="GO" id="GO:0030313">
    <property type="term" value="C:cell envelope"/>
    <property type="evidence" value="ECO:0007669"/>
    <property type="project" value="UniProtKB-SubCell"/>
</dbReference>
<dbReference type="OrthoDB" id="6399635at2"/>
<dbReference type="Proteomes" id="UP000027821">
    <property type="component" value="Unassembled WGS sequence"/>
</dbReference>
<comment type="caution">
    <text evidence="7">The sequence shown here is derived from an EMBL/GenBank/DDBJ whole genome shotgun (WGS) entry which is preliminary data.</text>
</comment>
<keyword evidence="8" id="KW-1185">Reference proteome</keyword>
<dbReference type="GO" id="GO:0017004">
    <property type="term" value="P:cytochrome complex assembly"/>
    <property type="evidence" value="ECO:0007669"/>
    <property type="project" value="UniProtKB-KW"/>
</dbReference>
<gene>
    <name evidence="7" type="ORF">EL17_13200</name>
</gene>
<dbReference type="Gene3D" id="3.40.30.10">
    <property type="entry name" value="Glutaredoxin"/>
    <property type="match status" value="1"/>
</dbReference>
<dbReference type="EMBL" id="JMIH01000022">
    <property type="protein sequence ID" value="KEO73300.1"/>
    <property type="molecule type" value="Genomic_DNA"/>
</dbReference>
<dbReference type="STRING" id="1048983.EL17_13200"/>
<evidence type="ECO:0000256" key="2">
    <source>
        <dbReference type="ARBA" id="ARBA00022748"/>
    </source>
</evidence>
<dbReference type="PROSITE" id="PS51352">
    <property type="entry name" value="THIOREDOXIN_2"/>
    <property type="match status" value="1"/>
</dbReference>
<reference evidence="7 8" key="1">
    <citation type="submission" date="2014-04" db="EMBL/GenBank/DDBJ databases">
        <title>Characterization and application of a salt tolerant electro-active bacterium.</title>
        <authorList>
            <person name="Yang L."/>
            <person name="Wei S."/>
            <person name="Tay Q.X.M."/>
        </authorList>
    </citation>
    <scope>NUCLEOTIDE SEQUENCE [LARGE SCALE GENOMIC DNA]</scope>
    <source>
        <strain evidence="7 8">LY1</strain>
    </source>
</reference>
<dbReference type="InterPro" id="IPR013740">
    <property type="entry name" value="Redoxin"/>
</dbReference>